<dbReference type="VEuPathDB" id="FungiDB:RhiirFUN_002753"/>
<name>U9TS57_RHIID</name>
<reference evidence="1" key="1">
    <citation type="submission" date="2013-07" db="EMBL/GenBank/DDBJ databases">
        <title>The genome of an arbuscular mycorrhizal fungus provides insights into the evolution of the oldest plant symbiosis.</title>
        <authorList>
            <consortium name="DOE Joint Genome Institute"/>
            <person name="Tisserant E."/>
            <person name="Malbreil M."/>
            <person name="Kuo A."/>
            <person name="Kohler A."/>
            <person name="Symeonidi A."/>
            <person name="Balestrini R."/>
            <person name="Charron P."/>
            <person name="Duensing N."/>
            <person name="Frei-dit-Frey N."/>
            <person name="Gianinazzi-Pearson V."/>
            <person name="Gilbert B."/>
            <person name="Handa Y."/>
            <person name="Hijri M."/>
            <person name="Kaul R."/>
            <person name="Kawaguchi M."/>
            <person name="Krajinski F."/>
            <person name="Lammers P."/>
            <person name="Lapierre D."/>
            <person name="Masclaux F.G."/>
            <person name="Murat C."/>
            <person name="Morin E."/>
            <person name="Ndikumana S."/>
            <person name="Pagni M."/>
            <person name="Petitpierre D."/>
            <person name="Requena N."/>
            <person name="Rosikiewicz P."/>
            <person name="Riley R."/>
            <person name="Saito K."/>
            <person name="San Clemente H."/>
            <person name="Shapiro H."/>
            <person name="van Tuinen D."/>
            <person name="Becard G."/>
            <person name="Bonfante P."/>
            <person name="Paszkowski U."/>
            <person name="Shachar-Hill Y."/>
            <person name="Young J.P."/>
            <person name="Sanders I.R."/>
            <person name="Henrissat B."/>
            <person name="Rensing S.A."/>
            <person name="Grigoriev I.V."/>
            <person name="Corradi N."/>
            <person name="Roux C."/>
            <person name="Martin F."/>
        </authorList>
    </citation>
    <scope>NUCLEOTIDE SEQUENCE</scope>
    <source>
        <strain evidence="1">DAOM 197198</strain>
    </source>
</reference>
<dbReference type="AlphaFoldDB" id="U9TS57"/>
<dbReference type="HOGENOM" id="CLU_028696_1_1_1"/>
<evidence type="ECO:0000313" key="1">
    <source>
        <dbReference type="EMBL" id="ESA09153.1"/>
    </source>
</evidence>
<proteinExistence type="predicted"/>
<accession>U9TS57</accession>
<protein>
    <submittedName>
        <fullName evidence="1">Uncharacterized protein</fullName>
    </submittedName>
</protein>
<gene>
    <name evidence="1" type="ORF">GLOINDRAFT_30874</name>
</gene>
<dbReference type="EMBL" id="KI288415">
    <property type="protein sequence ID" value="ESA09153.1"/>
    <property type="molecule type" value="Genomic_DNA"/>
</dbReference>
<organism evidence="1">
    <name type="scientific">Rhizophagus irregularis (strain DAOM 181602 / DAOM 197198 / MUCL 43194)</name>
    <name type="common">Arbuscular mycorrhizal fungus</name>
    <name type="synonym">Glomus intraradices</name>
    <dbReference type="NCBI Taxonomy" id="747089"/>
    <lineage>
        <taxon>Eukaryota</taxon>
        <taxon>Fungi</taxon>
        <taxon>Fungi incertae sedis</taxon>
        <taxon>Mucoromycota</taxon>
        <taxon>Glomeromycotina</taxon>
        <taxon>Glomeromycetes</taxon>
        <taxon>Glomerales</taxon>
        <taxon>Glomeraceae</taxon>
        <taxon>Rhizophagus</taxon>
    </lineage>
</organism>
<sequence length="494" mass="57080">MRKLLKIYLNSSEKKKLPSAIFITANMKRVLSDYTNSQTLKKIKQPEALQELYRLRPEFNGKPDKIFYVFDKTTGEKFNSFASWFKFLKIKKIFGGERLALATIFFEPNTSGFNLSSILRTKPIPYWKNYNSATIIEVTSLIKKNINSKQEFFSIGLKEIINGIGIIFFGKGQRIVKNLIFKWQGNLISYELYVLEKNIKEIDGVATKIAIERTLSEIEKIINYVLKAKICTGQMTEGIVLKMWFNSESQPDEAYRRIDCLLLVININICKNCQKLKNTLIKIKNRNSMGTLPTKVAHASQEVLAKKIQLQRKKIANQKQIIHTLQVQLQQKVEEEEEKISNELGQIAKKWKSKWSQIPSNAGHAAYDAMKGIMRLPSISMIKNYINESQQHSGWQNKTTYHILEKMAVENIGNHGRIGFFSHDSFKIQKGLLWSQRDNRYVGYLDFENEKEELQSFLMQCEKELQGENTSNLPNPKDHNQGLATQLLVTLHIL</sequence>